<feature type="compositionally biased region" description="Low complexity" evidence="1">
    <location>
        <begin position="584"/>
        <end position="599"/>
    </location>
</feature>
<feature type="region of interest" description="Disordered" evidence="1">
    <location>
        <begin position="1"/>
        <end position="43"/>
    </location>
</feature>
<feature type="compositionally biased region" description="Polar residues" evidence="1">
    <location>
        <begin position="654"/>
        <end position="664"/>
    </location>
</feature>
<evidence type="ECO:0000259" key="3">
    <source>
        <dbReference type="Pfam" id="PF25289"/>
    </source>
</evidence>
<evidence type="ECO:0000259" key="2">
    <source>
        <dbReference type="Pfam" id="PF25009"/>
    </source>
</evidence>
<keyword evidence="5" id="KW-1185">Reference proteome</keyword>
<gene>
    <name evidence="4" type="ORF">PRK78_000581</name>
</gene>
<feature type="region of interest" description="Disordered" evidence="1">
    <location>
        <begin position="573"/>
        <end position="793"/>
    </location>
</feature>
<dbReference type="AlphaFoldDB" id="A0AAF0IG18"/>
<feature type="compositionally biased region" description="Polar residues" evidence="1">
    <location>
        <begin position="681"/>
        <end position="695"/>
    </location>
</feature>
<feature type="region of interest" description="Disordered" evidence="1">
    <location>
        <begin position="805"/>
        <end position="855"/>
    </location>
</feature>
<dbReference type="InterPro" id="IPR057199">
    <property type="entry name" value="DUF7877"/>
</dbReference>
<feature type="compositionally biased region" description="Polar residues" evidence="1">
    <location>
        <begin position="838"/>
        <end position="855"/>
    </location>
</feature>
<dbReference type="Pfam" id="PF25289">
    <property type="entry name" value="DUF7877"/>
    <property type="match status" value="1"/>
</dbReference>
<dbReference type="Pfam" id="PF25009">
    <property type="entry name" value="DUF7785"/>
    <property type="match status" value="1"/>
</dbReference>
<protein>
    <submittedName>
        <fullName evidence="4">Uncharacterized protein</fullName>
    </submittedName>
</protein>
<proteinExistence type="predicted"/>
<sequence length="855" mass="94941">MPVLNGDASHSTAEPSLYLTPSKRKHASTTTQGSESSDPTGDTDGITADSLILSLKDILDAALQYDSELKLLQYPLPMKSNLEPDNKRAKLSEPDARASIESKVNAGEYKSLQEFTDDVERAATLIVSEAEQPRGRPEHLKTLNTNELSNHVNLVKGQLNDLLLRSRRLQSLLVIPAPTQDQEDLSQSNPLSLPAQKDHAILTITTGNPPRTYFSSFQRTETGNILFLTGRNISDRHMLPPLDAIALPGDIRISKVIPHNATRLQNESGTTRTFGEVFQPPTHLPQLKRPQRSKPLTTDRVVGWLKPVDILAASSTTLSGQKLYNNKPLRPGLWLDYGRNGSHLKSAAGPAVASNDNEKSDALFRSAYSSFAPAHDSGGAVIHETTKHLAYWDKRGRDRFNQLFPDWNMDETEPVRQLFEKTALEPEPLNDADLRLAIESYDTDVNMEDLEKSQKANTENPTDKEIEHILEEISELLRTLHSYRHLRNLYPPPGQISKSDSSVLNQLSDTPSEEEKATYGILKQSLASMISLLPPFAVAKLDGDQLANLNINMSIKQDGLDYAGTMEEDEWTIRQKQASRVPQAVSRSPAPSAHSPRVSGYQTSQHPNIAPHQRYQSTRTRNSSTGYQSPQGSVARQQPPATQYQPAHPAHAFTQPSQSSQRYVQPQYTQPTPAPQYTRTGMLQQFQRPSQSSPNAYAGQRGLSPSQTPQQQQYPRPAPQTNYQPRPSATSPHRPANLVQAPQRQPYVNSPSVGTQPRYFQQQNQSSTQYPNFPSNQASPVPTQFSSSSAAMTYSRSATEQAALLERNRTPLLEAQRRISGLNQPSQMVSHQIPPHNSRGNTPNNPPRQQLTPKP</sequence>
<feature type="compositionally biased region" description="Polar residues" evidence="1">
    <location>
        <begin position="821"/>
        <end position="830"/>
    </location>
</feature>
<feature type="compositionally biased region" description="Polar residues" evidence="1">
    <location>
        <begin position="721"/>
        <end position="731"/>
    </location>
</feature>
<evidence type="ECO:0000256" key="1">
    <source>
        <dbReference type="SAM" id="MobiDB-lite"/>
    </source>
</evidence>
<reference evidence="4" key="1">
    <citation type="submission" date="2023-03" db="EMBL/GenBank/DDBJ databases">
        <title>Emydomyces testavorans Genome Sequence.</title>
        <authorList>
            <person name="Hoyer L."/>
        </authorList>
    </citation>
    <scope>NUCLEOTIDE SEQUENCE</scope>
    <source>
        <strain evidence="4">16-2883</strain>
    </source>
</reference>
<feature type="compositionally biased region" description="Polar residues" evidence="1">
    <location>
        <begin position="28"/>
        <end position="40"/>
    </location>
</feature>
<feature type="compositionally biased region" description="Low complexity" evidence="1">
    <location>
        <begin position="665"/>
        <end position="680"/>
    </location>
</feature>
<feature type="compositionally biased region" description="Low complexity" evidence="1">
    <location>
        <begin position="705"/>
        <end position="715"/>
    </location>
</feature>
<feature type="domain" description="DUF7785" evidence="2">
    <location>
        <begin position="463"/>
        <end position="555"/>
    </location>
</feature>
<feature type="compositionally biased region" description="Polar residues" evidence="1">
    <location>
        <begin position="496"/>
        <end position="510"/>
    </location>
</feature>
<dbReference type="EMBL" id="CP120627">
    <property type="protein sequence ID" value="WEW55153.1"/>
    <property type="molecule type" value="Genomic_DNA"/>
</dbReference>
<evidence type="ECO:0000313" key="4">
    <source>
        <dbReference type="EMBL" id="WEW55153.1"/>
    </source>
</evidence>
<name>A0AAF0IG18_9EURO</name>
<dbReference type="InterPro" id="IPR056687">
    <property type="entry name" value="DUF7785"/>
</dbReference>
<accession>A0AAF0IG18</accession>
<feature type="compositionally biased region" description="Polar residues" evidence="1">
    <location>
        <begin position="614"/>
        <end position="645"/>
    </location>
</feature>
<organism evidence="4 5">
    <name type="scientific">Emydomyces testavorans</name>
    <dbReference type="NCBI Taxonomy" id="2070801"/>
    <lineage>
        <taxon>Eukaryota</taxon>
        <taxon>Fungi</taxon>
        <taxon>Dikarya</taxon>
        <taxon>Ascomycota</taxon>
        <taxon>Pezizomycotina</taxon>
        <taxon>Eurotiomycetes</taxon>
        <taxon>Eurotiomycetidae</taxon>
        <taxon>Onygenales</taxon>
        <taxon>Nannizziopsiaceae</taxon>
        <taxon>Emydomyces</taxon>
    </lineage>
</organism>
<feature type="region of interest" description="Disordered" evidence="1">
    <location>
        <begin position="491"/>
        <end position="515"/>
    </location>
</feature>
<feature type="domain" description="DUF7877" evidence="3">
    <location>
        <begin position="55"/>
        <end position="162"/>
    </location>
</feature>
<feature type="compositionally biased region" description="Polar residues" evidence="1">
    <location>
        <begin position="740"/>
        <end position="785"/>
    </location>
</feature>
<dbReference type="Proteomes" id="UP001219355">
    <property type="component" value="Chromosome 1"/>
</dbReference>
<evidence type="ECO:0000313" key="5">
    <source>
        <dbReference type="Proteomes" id="UP001219355"/>
    </source>
</evidence>